<feature type="compositionally biased region" description="Low complexity" evidence="2">
    <location>
        <begin position="269"/>
        <end position="285"/>
    </location>
</feature>
<keyword evidence="3" id="KW-0812">Transmembrane</keyword>
<reference evidence="5 6" key="1">
    <citation type="submission" date="2025-04" db="UniProtKB">
        <authorList>
            <consortium name="RefSeq"/>
        </authorList>
    </citation>
    <scope>IDENTIFICATION</scope>
    <source>
        <tissue evidence="5 6">Gonads</tissue>
    </source>
</reference>
<dbReference type="RefSeq" id="XP_013381621.1">
    <property type="nucleotide sequence ID" value="XM_013526167.1"/>
</dbReference>
<dbReference type="AlphaFoldDB" id="A0A1S3H806"/>
<evidence type="ECO:0000256" key="1">
    <source>
        <dbReference type="SAM" id="Coils"/>
    </source>
</evidence>
<sequence>MATTEDVTVMLNLTGWTTTLATLATNDTAAGDGRIFLPDWFEWFRPVVEFYAIWQNFAYWFVAPMMLFVYGGAVILYAIGQIIELTGFKIKVRRAKKLGLPPPKRKVKKKPDIFQRVVKKQEEIVQKKEVERQVKKAKKEEEIKKKVEERQKIEDAKPKMMTAEERKAYLRKYHAATIERERLMGIARGDTASPPSPDMIKEEQTKIAPGWSNSIAKAYARTFLSMTSPTPSEEEFNKGSKDTKQSLMEMDLWTLAQLTRMEAKRSRAKSAAGGRASGLSNGSNARTIRVQEKDKKEMQQEEPESKPKKQWQMLNRFDLRFDDIKKPKSRGSESEA</sequence>
<dbReference type="KEGG" id="lak:106152554"/>
<keyword evidence="4" id="KW-1185">Reference proteome</keyword>
<feature type="compositionally biased region" description="Basic and acidic residues" evidence="2">
    <location>
        <begin position="317"/>
        <end position="336"/>
    </location>
</feature>
<feature type="compositionally biased region" description="Basic and acidic residues" evidence="2">
    <location>
        <begin position="289"/>
        <end position="307"/>
    </location>
</feature>
<gene>
    <name evidence="5 6" type="primary">LOC106152554</name>
</gene>
<feature type="region of interest" description="Disordered" evidence="2">
    <location>
        <begin position="261"/>
        <end position="336"/>
    </location>
</feature>
<keyword evidence="3" id="KW-1133">Transmembrane helix</keyword>
<keyword evidence="3" id="KW-0472">Membrane</keyword>
<evidence type="ECO:0000256" key="3">
    <source>
        <dbReference type="SAM" id="Phobius"/>
    </source>
</evidence>
<keyword evidence="1" id="KW-0175">Coiled coil</keyword>
<organism evidence="4 5">
    <name type="scientific">Lingula anatina</name>
    <name type="common">Brachiopod</name>
    <name type="synonym">Lingula unguis</name>
    <dbReference type="NCBI Taxonomy" id="7574"/>
    <lineage>
        <taxon>Eukaryota</taxon>
        <taxon>Metazoa</taxon>
        <taxon>Spiralia</taxon>
        <taxon>Lophotrochozoa</taxon>
        <taxon>Brachiopoda</taxon>
        <taxon>Linguliformea</taxon>
        <taxon>Lingulata</taxon>
        <taxon>Lingulida</taxon>
        <taxon>Linguloidea</taxon>
        <taxon>Lingulidae</taxon>
        <taxon>Lingula</taxon>
    </lineage>
</organism>
<feature type="transmembrane region" description="Helical" evidence="3">
    <location>
        <begin position="57"/>
        <end position="79"/>
    </location>
</feature>
<evidence type="ECO:0000256" key="2">
    <source>
        <dbReference type="SAM" id="MobiDB-lite"/>
    </source>
</evidence>
<evidence type="ECO:0000313" key="4">
    <source>
        <dbReference type="Proteomes" id="UP000085678"/>
    </source>
</evidence>
<evidence type="ECO:0000313" key="5">
    <source>
        <dbReference type="RefSeq" id="XP_013381621.1"/>
    </source>
</evidence>
<dbReference type="GeneID" id="106152554"/>
<feature type="compositionally biased region" description="Basic and acidic residues" evidence="2">
    <location>
        <begin position="235"/>
        <end position="244"/>
    </location>
</feature>
<feature type="region of interest" description="Disordered" evidence="2">
    <location>
        <begin position="226"/>
        <end position="246"/>
    </location>
</feature>
<proteinExistence type="predicted"/>
<evidence type="ECO:0000313" key="6">
    <source>
        <dbReference type="RefSeq" id="XP_013381623.1"/>
    </source>
</evidence>
<protein>
    <submittedName>
        <fullName evidence="5 6">Uncharacterized protein LOC106152554</fullName>
    </submittedName>
</protein>
<feature type="coiled-coil region" evidence="1">
    <location>
        <begin position="120"/>
        <end position="156"/>
    </location>
</feature>
<accession>A0A1S3H806</accession>
<dbReference type="RefSeq" id="XP_013381623.1">
    <property type="nucleotide sequence ID" value="XM_013526169.1"/>
</dbReference>
<dbReference type="Proteomes" id="UP000085678">
    <property type="component" value="Unplaced"/>
</dbReference>
<name>A0A1S3H806_LINAN</name>